<keyword evidence="1" id="KW-1133">Transmembrane helix</keyword>
<reference evidence="2" key="2">
    <citation type="submission" date="2023-05" db="EMBL/GenBank/DDBJ databases">
        <authorList>
            <person name="Fouks B."/>
        </authorList>
    </citation>
    <scope>NUCLEOTIDE SEQUENCE</scope>
    <source>
        <strain evidence="2">Stay&amp;Tobe</strain>
        <tissue evidence="2">Testes</tissue>
    </source>
</reference>
<keyword evidence="1" id="KW-0812">Transmembrane</keyword>
<name>A0AAD8EH26_DIPPU</name>
<proteinExistence type="predicted"/>
<evidence type="ECO:0000313" key="2">
    <source>
        <dbReference type="EMBL" id="KAJ9589886.1"/>
    </source>
</evidence>
<feature type="transmembrane region" description="Helical" evidence="1">
    <location>
        <begin position="54"/>
        <end position="72"/>
    </location>
</feature>
<evidence type="ECO:0000313" key="3">
    <source>
        <dbReference type="Proteomes" id="UP001233999"/>
    </source>
</evidence>
<keyword evidence="3" id="KW-1185">Reference proteome</keyword>
<sequence length="92" mass="10618">NHENIYLVHHMDVNGRQLQVDISNMLSLKVIFKILMPLTEKRTNVLMTTRENSAYDAFCIISFYLLVLPLYCGDTPAYHASKTLTLHEKIHA</sequence>
<evidence type="ECO:0000256" key="1">
    <source>
        <dbReference type="SAM" id="Phobius"/>
    </source>
</evidence>
<dbReference type="EMBL" id="JASPKZ010004588">
    <property type="protein sequence ID" value="KAJ9589886.1"/>
    <property type="molecule type" value="Genomic_DNA"/>
</dbReference>
<accession>A0AAD8EH26</accession>
<feature type="non-terminal residue" evidence="2">
    <location>
        <position position="92"/>
    </location>
</feature>
<feature type="non-terminal residue" evidence="2">
    <location>
        <position position="1"/>
    </location>
</feature>
<dbReference type="AlphaFoldDB" id="A0AAD8EH26"/>
<comment type="caution">
    <text evidence="2">The sequence shown here is derived from an EMBL/GenBank/DDBJ whole genome shotgun (WGS) entry which is preliminary data.</text>
</comment>
<protein>
    <submittedName>
        <fullName evidence="2">Uncharacterized protein</fullName>
    </submittedName>
</protein>
<reference evidence="2" key="1">
    <citation type="journal article" date="2023" name="IScience">
        <title>Live-bearing cockroach genome reveals convergent evolutionary mechanisms linked to viviparity in insects and beyond.</title>
        <authorList>
            <person name="Fouks B."/>
            <person name="Harrison M.C."/>
            <person name="Mikhailova A.A."/>
            <person name="Marchal E."/>
            <person name="English S."/>
            <person name="Carruthers M."/>
            <person name="Jennings E.C."/>
            <person name="Chiamaka E.L."/>
            <person name="Frigard R.A."/>
            <person name="Pippel M."/>
            <person name="Attardo G.M."/>
            <person name="Benoit J.B."/>
            <person name="Bornberg-Bauer E."/>
            <person name="Tobe S.S."/>
        </authorList>
    </citation>
    <scope>NUCLEOTIDE SEQUENCE</scope>
    <source>
        <strain evidence="2">Stay&amp;Tobe</strain>
    </source>
</reference>
<organism evidence="2 3">
    <name type="scientific">Diploptera punctata</name>
    <name type="common">Pacific beetle cockroach</name>
    <dbReference type="NCBI Taxonomy" id="6984"/>
    <lineage>
        <taxon>Eukaryota</taxon>
        <taxon>Metazoa</taxon>
        <taxon>Ecdysozoa</taxon>
        <taxon>Arthropoda</taxon>
        <taxon>Hexapoda</taxon>
        <taxon>Insecta</taxon>
        <taxon>Pterygota</taxon>
        <taxon>Neoptera</taxon>
        <taxon>Polyneoptera</taxon>
        <taxon>Dictyoptera</taxon>
        <taxon>Blattodea</taxon>
        <taxon>Blaberoidea</taxon>
        <taxon>Blaberidae</taxon>
        <taxon>Diplopterinae</taxon>
        <taxon>Diploptera</taxon>
    </lineage>
</organism>
<gene>
    <name evidence="2" type="ORF">L9F63_016985</name>
</gene>
<keyword evidence="1" id="KW-0472">Membrane</keyword>
<dbReference type="Proteomes" id="UP001233999">
    <property type="component" value="Unassembled WGS sequence"/>
</dbReference>